<sequence>MPKAVQKIHKNRIRKNWTKKETIGKRKIPFLLESEAKLLQVEDWIWLGTAYWNHLKFLIEGDFTMNSISEEFRLLELSDFRRIIDDLMVVVRARPPPKKPSLLIQLLTPDPEDI</sequence>
<evidence type="ECO:0000313" key="1">
    <source>
        <dbReference type="Proteomes" id="UP000095282"/>
    </source>
</evidence>
<dbReference type="WBParaSite" id="Csp11.Scaffold629.g14960.t1">
    <property type="protein sequence ID" value="Csp11.Scaffold629.g14960.t1"/>
    <property type="gene ID" value="Csp11.Scaffold629.g14960"/>
</dbReference>
<evidence type="ECO:0000313" key="2">
    <source>
        <dbReference type="WBParaSite" id="Csp11.Scaffold629.g14960.t1"/>
    </source>
</evidence>
<dbReference type="AlphaFoldDB" id="A0A1I7U557"/>
<proteinExistence type="predicted"/>
<dbReference type="Proteomes" id="UP000095282">
    <property type="component" value="Unplaced"/>
</dbReference>
<accession>A0A1I7U557</accession>
<protein>
    <submittedName>
        <fullName evidence="2">Uncharacterized protein</fullName>
    </submittedName>
</protein>
<organism evidence="1 2">
    <name type="scientific">Caenorhabditis tropicalis</name>
    <dbReference type="NCBI Taxonomy" id="1561998"/>
    <lineage>
        <taxon>Eukaryota</taxon>
        <taxon>Metazoa</taxon>
        <taxon>Ecdysozoa</taxon>
        <taxon>Nematoda</taxon>
        <taxon>Chromadorea</taxon>
        <taxon>Rhabditida</taxon>
        <taxon>Rhabditina</taxon>
        <taxon>Rhabditomorpha</taxon>
        <taxon>Rhabditoidea</taxon>
        <taxon>Rhabditidae</taxon>
        <taxon>Peloderinae</taxon>
        <taxon>Caenorhabditis</taxon>
    </lineage>
</organism>
<keyword evidence="1" id="KW-1185">Reference proteome</keyword>
<reference evidence="2" key="1">
    <citation type="submission" date="2016-11" db="UniProtKB">
        <authorList>
            <consortium name="WormBaseParasite"/>
        </authorList>
    </citation>
    <scope>IDENTIFICATION</scope>
</reference>
<name>A0A1I7U557_9PELO</name>